<feature type="region of interest" description="Disordered" evidence="5">
    <location>
        <begin position="69"/>
        <end position="117"/>
    </location>
</feature>
<evidence type="ECO:0000256" key="4">
    <source>
        <dbReference type="ARBA" id="ARBA00021881"/>
    </source>
</evidence>
<evidence type="ECO:0000259" key="6">
    <source>
        <dbReference type="PROSITE" id="PS50186"/>
    </source>
</evidence>
<organism evidence="7 8">
    <name type="scientific">Lophium mytilinum</name>
    <dbReference type="NCBI Taxonomy" id="390894"/>
    <lineage>
        <taxon>Eukaryota</taxon>
        <taxon>Fungi</taxon>
        <taxon>Dikarya</taxon>
        <taxon>Ascomycota</taxon>
        <taxon>Pezizomycotina</taxon>
        <taxon>Dothideomycetes</taxon>
        <taxon>Pleosporomycetidae</taxon>
        <taxon>Mytilinidiales</taxon>
        <taxon>Mytilinidiaceae</taxon>
        <taxon>Lophium</taxon>
    </lineage>
</organism>
<dbReference type="PANTHER" id="PTHR13179:SF8">
    <property type="entry name" value="GATOR COMPLEX PROTEIN DEPDC5"/>
    <property type="match status" value="1"/>
</dbReference>
<feature type="compositionally biased region" description="Low complexity" evidence="5">
    <location>
        <begin position="1772"/>
        <end position="1781"/>
    </location>
</feature>
<reference evidence="7" key="1">
    <citation type="journal article" date="2020" name="Stud. Mycol.">
        <title>101 Dothideomycetes genomes: a test case for predicting lifestyles and emergence of pathogens.</title>
        <authorList>
            <person name="Haridas S."/>
            <person name="Albert R."/>
            <person name="Binder M."/>
            <person name="Bloem J."/>
            <person name="Labutti K."/>
            <person name="Salamov A."/>
            <person name="Andreopoulos B."/>
            <person name="Baker S."/>
            <person name="Barry K."/>
            <person name="Bills G."/>
            <person name="Bluhm B."/>
            <person name="Cannon C."/>
            <person name="Castanera R."/>
            <person name="Culley D."/>
            <person name="Daum C."/>
            <person name="Ezra D."/>
            <person name="Gonzalez J."/>
            <person name="Henrissat B."/>
            <person name="Kuo A."/>
            <person name="Liang C."/>
            <person name="Lipzen A."/>
            <person name="Lutzoni F."/>
            <person name="Magnuson J."/>
            <person name="Mondo S."/>
            <person name="Nolan M."/>
            <person name="Ohm R."/>
            <person name="Pangilinan J."/>
            <person name="Park H.-J."/>
            <person name="Ramirez L."/>
            <person name="Alfaro M."/>
            <person name="Sun H."/>
            <person name="Tritt A."/>
            <person name="Yoshinaga Y."/>
            <person name="Zwiers L.-H."/>
            <person name="Turgeon B."/>
            <person name="Goodwin S."/>
            <person name="Spatafora J."/>
            <person name="Crous P."/>
            <person name="Grigoriev I."/>
        </authorList>
    </citation>
    <scope>NUCLEOTIDE SEQUENCE</scope>
    <source>
        <strain evidence="7">CBS 269.34</strain>
    </source>
</reference>
<dbReference type="PANTHER" id="PTHR13179">
    <property type="entry name" value="DEP DOMAIN CONTAINING PROTEIN 5"/>
    <property type="match status" value="1"/>
</dbReference>
<protein>
    <recommendedName>
        <fullName evidence="3">Vacuolar membrane-associated protein IML1</fullName>
    </recommendedName>
    <alternativeName>
        <fullName evidence="4">Vacuolar membrane-associated protein iml1</fullName>
    </alternativeName>
</protein>
<dbReference type="PROSITE" id="PS50186">
    <property type="entry name" value="DEP"/>
    <property type="match status" value="1"/>
</dbReference>
<feature type="compositionally biased region" description="Basic and acidic residues" evidence="5">
    <location>
        <begin position="1757"/>
        <end position="1771"/>
    </location>
</feature>
<dbReference type="InterPro" id="IPR036390">
    <property type="entry name" value="WH_DNA-bd_sf"/>
</dbReference>
<feature type="compositionally biased region" description="Polar residues" evidence="5">
    <location>
        <begin position="789"/>
        <end position="801"/>
    </location>
</feature>
<evidence type="ECO:0000313" key="7">
    <source>
        <dbReference type="EMBL" id="KAF2492075.1"/>
    </source>
</evidence>
<comment type="subcellular location">
    <subcellularLocation>
        <location evidence="1">Vacuole membrane</location>
        <topology evidence="1">Peripheral membrane protein</topology>
    </subcellularLocation>
</comment>
<dbReference type="Gene3D" id="1.10.10.10">
    <property type="entry name" value="Winged helix-like DNA-binding domain superfamily/Winged helix DNA-binding domain"/>
    <property type="match status" value="1"/>
</dbReference>
<feature type="compositionally biased region" description="Polar residues" evidence="5">
    <location>
        <begin position="993"/>
        <end position="1018"/>
    </location>
</feature>
<dbReference type="InterPro" id="IPR048255">
    <property type="entry name" value="IML1_N"/>
</dbReference>
<feature type="region of interest" description="Disordered" evidence="5">
    <location>
        <begin position="1496"/>
        <end position="1559"/>
    </location>
</feature>
<gene>
    <name evidence="7" type="ORF">BU16DRAFT_620494</name>
</gene>
<feature type="compositionally biased region" description="Gly residues" evidence="5">
    <location>
        <begin position="1917"/>
        <end position="1926"/>
    </location>
</feature>
<dbReference type="SUPFAM" id="SSF46785">
    <property type="entry name" value="Winged helix' DNA-binding domain"/>
    <property type="match status" value="1"/>
</dbReference>
<feature type="region of interest" description="Disordered" evidence="5">
    <location>
        <begin position="979"/>
        <end position="1018"/>
    </location>
</feature>
<name>A0A6A6QI31_9PEZI</name>
<evidence type="ECO:0000256" key="1">
    <source>
        <dbReference type="ARBA" id="ARBA00004148"/>
    </source>
</evidence>
<feature type="region of interest" description="Disordered" evidence="5">
    <location>
        <begin position="785"/>
        <end position="905"/>
    </location>
</feature>
<dbReference type="GO" id="GO:0035556">
    <property type="term" value="P:intracellular signal transduction"/>
    <property type="evidence" value="ECO:0007669"/>
    <property type="project" value="InterPro"/>
</dbReference>
<feature type="region of interest" description="Disordered" evidence="5">
    <location>
        <begin position="514"/>
        <end position="560"/>
    </location>
</feature>
<feature type="compositionally biased region" description="Low complexity" evidence="5">
    <location>
        <begin position="1896"/>
        <end position="1913"/>
    </location>
</feature>
<feature type="compositionally biased region" description="Polar residues" evidence="5">
    <location>
        <begin position="854"/>
        <end position="864"/>
    </location>
</feature>
<dbReference type="Pfam" id="PF12257">
    <property type="entry name" value="IML1"/>
    <property type="match status" value="1"/>
</dbReference>
<dbReference type="InterPro" id="IPR036388">
    <property type="entry name" value="WH-like_DNA-bd_sf"/>
</dbReference>
<accession>A0A6A6QI31</accession>
<dbReference type="GO" id="GO:1990130">
    <property type="term" value="C:GATOR1 complex"/>
    <property type="evidence" value="ECO:0007669"/>
    <property type="project" value="TreeGrafter"/>
</dbReference>
<feature type="region of interest" description="Disordered" evidence="5">
    <location>
        <begin position="1890"/>
        <end position="1926"/>
    </location>
</feature>
<dbReference type="OrthoDB" id="39497at2759"/>
<feature type="region of interest" description="Disordered" evidence="5">
    <location>
        <begin position="733"/>
        <end position="756"/>
    </location>
</feature>
<sequence>MTCIMSKSNENIKPTRVQKVCTLWTHDENFSKNEVVFNAEKFPELSITPGSLARIIALKQSTAVRDFQSIKNASSEHTRRAETRESAVSSADTRHMKADETSREAATDAPPKRTRRHSVTLTLDENGSQFPSSRDMDLEKSYVFVIKPMSAEQKAKYPNLQVSISETIAKVFDFRNRMQIMITTADEDTHSASHVEIGFKDEYLARADMWRMAMSELSHKTVYKGQKLLFMGTIKATVKNVFINGQSTHSGYFSSVTKPIFRSESARYVLFIQMSKEMWDFDTEGAGEIMFNKVVNGFLPELFKRWMKINARHLVTIILFSRLEYENEEILSSSHPPKQRRPIDKNSQGRPYQDYYRVVVNEMASGDWINILYQLKKEFKAFLRDVSLLQRYTPTKGRPEIEKDSSQNTRMDWVIAGAPSMATNGNILEAINLASVQFAKDYIDRDLVRTGISVVVISAGTGIFEVDYNMLKLTTDTLIGTGIGIDLVCLSPIPLHSVPLFKYRNPKIISSGAPKPMTLVSNRGSPEDDPYQDGDDKTPKQSRPNFGHLVNPSPEKSAHLRSSIRMPMANEAVSDEWNYAMPHWIDVSFWSGPSEEIVELSRPKRAKGSLTRLRNNGRKFNLRCRMYELQMMGIMESELSNISIPFMEEEPLFPYALRGFSDKATEMHNGFTDPSIVFPGSASTAGENSVDHNQAESSLQKGRYIQSTWMKTYDENLFKPLPEKRAAEEKILKTGQDWAQSHSGDPHDSAPKDSLLSASFNGTITSLGSSARPPPETNFHQLMKERSNTSESPLRRQSQSRAGGVRPSDSSYRHDAFDSYRSLRRPASLKGEGGIPPKSELAENENAGRVQPRVTVSSPQNSRLGTKDAAYSKASLSHTPQAQTSKPQHSPAGSTKSKSDANPRQAGWLSRQISFGGLGFGASKSIASATVSSGTAEATKMTVENNQKGAIAAKLASTRTQEIESPSQPIAIKAALRPNAVPAHSPSEHASRSVETINGTKAGNTGSTNAQPQSLTKDPNSLFLIAAGSKEASRKPTLSSSGGAHDIPRTLSPTSALSPWLVLVNPCNPKKNNMNLANQFRRWQHVFPKPLRASAIKWKSLCSPAAVPLTNEYFPTPEQLRTEYSENPYKITQNEDDEMSEAPKSRESLIRELIAFRLSHGFQIVVGRAVAEVAGGREHDIAGIFDPKYMSHDGDTVFMCVGSTIHQLVCVAGGEVEIKRFSRKPTTALETSAGVDSPLLYQPLVRTALEKEYIARRITLKPPRREYNWNYIDTFLAGYHEEFSDSLRFWRARFVLIPVELPSVGRRPLPLLSEDSEEEVRLEGIRKLTQIWQRFRYTPPEEGHFQASNRKRKDPNPLAIEYRTGDPSVIVSAGPESSLLVDGDPTDVPTQLFSENEQYSTSNIDARRLAEDLQGEKGIPIVDRRWHFRLHYHCFIGFDFVSWILQNFKDIETRDEAVELGKQLMTKGLFQHVQKKHQFRDGNFFYQIAQDYRAPRPDSRTGWFGTRRSDKSVPSTPLTEPPKSSSMSSRTNRSRPSTADSAGSAEGEKTPTRAGTPKRSVFLSRVMRYDVDPRKRSYRPEIINLHYDRLHNPDNCYHIRIDWMNVTAKLIEDSISTWATSIEKYGLKLVEVPIAEASSIRDAHPFRSPYTVSLAQAPPESQPEQYFDTTQLGPQVKTDKHVYHKALLRKLGFVLDMEAAKAFPSDVDVNYSWGKPDYLLTQYIHKSGTLIAQLTDKGEFLLLANRLYNNRAAASRDASRFKPTDPYERRPGSTNTTGSTPSERHTASHRSPLSSPLARPVQDSSFLHALAEKAPQAVLQTPEEIKDEIERFCSDKLALTQFYEAYEEAVRSRVPVSPSPHLPPIPDGFIPAIGLAPSITVREASPAPNLEAALMGSQSSSGTYGGSSRSSGRGSDDSGGGRGSST</sequence>
<evidence type="ECO:0000313" key="8">
    <source>
        <dbReference type="Proteomes" id="UP000799750"/>
    </source>
</evidence>
<dbReference type="Proteomes" id="UP000799750">
    <property type="component" value="Unassembled WGS sequence"/>
</dbReference>
<comment type="similarity">
    <text evidence="2">Belongs to the IML1 family.</text>
</comment>
<proteinExistence type="inferred from homology"/>
<dbReference type="CDD" id="cd04449">
    <property type="entry name" value="DEP_DEPDC5-like"/>
    <property type="match status" value="1"/>
</dbReference>
<dbReference type="GO" id="GO:0005774">
    <property type="term" value="C:vacuolar membrane"/>
    <property type="evidence" value="ECO:0007669"/>
    <property type="project" value="UniProtKB-SubCell"/>
</dbReference>
<feature type="compositionally biased region" description="Basic and acidic residues" evidence="5">
    <location>
        <begin position="92"/>
        <end position="106"/>
    </location>
</feature>
<evidence type="ECO:0000256" key="2">
    <source>
        <dbReference type="ARBA" id="ARBA00005643"/>
    </source>
</evidence>
<dbReference type="SMART" id="SM00049">
    <property type="entry name" value="DEP"/>
    <property type="match status" value="1"/>
</dbReference>
<dbReference type="GO" id="GO:0005096">
    <property type="term" value="F:GTPase activator activity"/>
    <property type="evidence" value="ECO:0007669"/>
    <property type="project" value="InterPro"/>
</dbReference>
<keyword evidence="8" id="KW-1185">Reference proteome</keyword>
<feature type="domain" description="DEP" evidence="6">
    <location>
        <begin position="1415"/>
        <end position="1490"/>
    </location>
</feature>
<dbReference type="GO" id="GO:1904262">
    <property type="term" value="P:negative regulation of TORC1 signaling"/>
    <property type="evidence" value="ECO:0007669"/>
    <property type="project" value="TreeGrafter"/>
</dbReference>
<feature type="compositionally biased region" description="Low complexity" evidence="5">
    <location>
        <begin position="1521"/>
        <end position="1538"/>
    </location>
</feature>
<evidence type="ECO:0000256" key="5">
    <source>
        <dbReference type="SAM" id="MobiDB-lite"/>
    </source>
</evidence>
<feature type="compositionally biased region" description="Basic and acidic residues" evidence="5">
    <location>
        <begin position="74"/>
        <end position="85"/>
    </location>
</feature>
<dbReference type="EMBL" id="MU004194">
    <property type="protein sequence ID" value="KAF2492075.1"/>
    <property type="molecule type" value="Genomic_DNA"/>
</dbReference>
<feature type="region of interest" description="Disordered" evidence="5">
    <location>
        <begin position="1754"/>
        <end position="1799"/>
    </location>
</feature>
<dbReference type="InterPro" id="IPR027244">
    <property type="entry name" value="IML1"/>
</dbReference>
<dbReference type="Pfam" id="PF00610">
    <property type="entry name" value="DEP"/>
    <property type="match status" value="1"/>
</dbReference>
<feature type="compositionally biased region" description="Polar residues" evidence="5">
    <location>
        <begin position="874"/>
        <end position="902"/>
    </location>
</feature>
<dbReference type="InterPro" id="IPR045838">
    <property type="entry name" value="DEPDC5_CTD"/>
</dbReference>
<dbReference type="InterPro" id="IPR000591">
    <property type="entry name" value="DEP_dom"/>
</dbReference>
<dbReference type="GO" id="GO:0010508">
    <property type="term" value="P:positive regulation of autophagy"/>
    <property type="evidence" value="ECO:0007669"/>
    <property type="project" value="TreeGrafter"/>
</dbReference>
<evidence type="ECO:0000256" key="3">
    <source>
        <dbReference type="ARBA" id="ARBA00018529"/>
    </source>
</evidence>
<dbReference type="Pfam" id="PF19418">
    <property type="entry name" value="DEPDC5_CTD"/>
    <property type="match status" value="1"/>
</dbReference>